<evidence type="ECO:0000256" key="1">
    <source>
        <dbReference type="HAMAP-Rule" id="MF_00226"/>
    </source>
</evidence>
<dbReference type="SMART" id="SM00852">
    <property type="entry name" value="MoCF_biosynth"/>
    <property type="match status" value="1"/>
</dbReference>
<dbReference type="InterPro" id="IPR008135">
    <property type="entry name" value="Competence-induced_CinA"/>
</dbReference>
<dbReference type="CDD" id="cd00885">
    <property type="entry name" value="cinA"/>
    <property type="match status" value="1"/>
</dbReference>
<dbReference type="EMBL" id="FNWJ01000002">
    <property type="protein sequence ID" value="SEH14411.1"/>
    <property type="molecule type" value="Genomic_DNA"/>
</dbReference>
<dbReference type="PANTHER" id="PTHR13939">
    <property type="entry name" value="NICOTINAMIDE-NUCLEOTIDE AMIDOHYDROLASE PNCC"/>
    <property type="match status" value="1"/>
</dbReference>
<dbReference type="InterPro" id="IPR036653">
    <property type="entry name" value="CinA-like_C"/>
</dbReference>
<dbReference type="Gene3D" id="3.40.980.10">
    <property type="entry name" value="MoaB/Mog-like domain"/>
    <property type="match status" value="1"/>
</dbReference>
<evidence type="ECO:0000313" key="4">
    <source>
        <dbReference type="Proteomes" id="UP000222056"/>
    </source>
</evidence>
<dbReference type="Proteomes" id="UP000222056">
    <property type="component" value="Unassembled WGS sequence"/>
</dbReference>
<gene>
    <name evidence="3" type="ORF">SAMN02745716_1625</name>
</gene>
<dbReference type="NCBIfam" id="TIGR00199">
    <property type="entry name" value="PncC_domain"/>
    <property type="match status" value="1"/>
</dbReference>
<dbReference type="RefSeq" id="WP_093118003.1">
    <property type="nucleotide sequence ID" value="NZ_FNWJ01000002.1"/>
</dbReference>
<keyword evidence="4" id="KW-1185">Reference proteome</keyword>
<dbReference type="Pfam" id="PF02464">
    <property type="entry name" value="CinA"/>
    <property type="match status" value="1"/>
</dbReference>
<name>A0A1H6FU93_THEAL</name>
<comment type="similarity">
    <text evidence="1">Belongs to the CinA family.</text>
</comment>
<evidence type="ECO:0000259" key="2">
    <source>
        <dbReference type="SMART" id="SM00852"/>
    </source>
</evidence>
<dbReference type="Gene3D" id="3.30.70.2860">
    <property type="match status" value="1"/>
</dbReference>
<protein>
    <recommendedName>
        <fullName evidence="1">CinA-like protein</fullName>
    </recommendedName>
</protein>
<evidence type="ECO:0000313" key="3">
    <source>
        <dbReference type="EMBL" id="SEH14411.1"/>
    </source>
</evidence>
<dbReference type="Pfam" id="PF00994">
    <property type="entry name" value="MoCF_biosynth"/>
    <property type="match status" value="1"/>
</dbReference>
<reference evidence="4" key="1">
    <citation type="submission" date="2016-10" db="EMBL/GenBank/DDBJ databases">
        <authorList>
            <person name="Varghese N."/>
            <person name="Submissions S."/>
        </authorList>
    </citation>
    <scope>NUCLEOTIDE SEQUENCE [LARGE SCALE GENOMIC DNA]</scope>
    <source>
        <strain evidence="4">ATCC 35263</strain>
    </source>
</reference>
<dbReference type="AlphaFoldDB" id="A0A1H6FU93"/>
<dbReference type="NCBIfam" id="NF001813">
    <property type="entry name" value="PRK00549.1"/>
    <property type="match status" value="1"/>
</dbReference>
<dbReference type="InterPro" id="IPR001453">
    <property type="entry name" value="MoaB/Mog_dom"/>
</dbReference>
<dbReference type="InterPro" id="IPR041424">
    <property type="entry name" value="CinA_KH"/>
</dbReference>
<dbReference type="HAMAP" id="MF_00226_B">
    <property type="entry name" value="CinA_B"/>
    <property type="match status" value="1"/>
</dbReference>
<accession>A0A1H6FU93</accession>
<dbReference type="PANTHER" id="PTHR13939:SF0">
    <property type="entry name" value="NMN AMIDOHYDROLASE-LIKE PROTEIN YFAY"/>
    <property type="match status" value="1"/>
</dbReference>
<dbReference type="OrthoDB" id="1253990at2"/>
<dbReference type="NCBIfam" id="TIGR00200">
    <property type="entry name" value="cinA_nterm"/>
    <property type="match status" value="1"/>
</dbReference>
<dbReference type="Gene3D" id="3.90.950.20">
    <property type="entry name" value="CinA-like"/>
    <property type="match status" value="1"/>
</dbReference>
<dbReference type="InterPro" id="IPR008136">
    <property type="entry name" value="CinA_C"/>
</dbReference>
<dbReference type="SUPFAM" id="SSF142433">
    <property type="entry name" value="CinA-like"/>
    <property type="match status" value="1"/>
</dbReference>
<dbReference type="Pfam" id="PF18146">
    <property type="entry name" value="CinA_KH"/>
    <property type="match status" value="1"/>
</dbReference>
<dbReference type="PIRSF" id="PIRSF006728">
    <property type="entry name" value="CinA"/>
    <property type="match status" value="1"/>
</dbReference>
<feature type="domain" description="MoaB/Mog" evidence="2">
    <location>
        <begin position="7"/>
        <end position="187"/>
    </location>
</feature>
<proteinExistence type="inferred from homology"/>
<sequence>MSAVRAGVLVTGDEVLEGSTVDRNGPWLAQRLLDLGFEVAGIAICGDRLEDIISELDYFAARGCALVVTSGGLGPTDDDRTVEAVARFCQRPLSLDSDLEQKIAERLRAAAKRWRRFDETALQRSNRKQALVPQGATTLDPVGTAPGLVVSVAETGRSSPVVVVLPGPPRELKPLFERALETPPLRALLTRTRPLSRRTLRFFGIPESQLAAAVRELADAIDGYQQLRIGSYVHRGELDLVIRYPTSAEGAAEALAEALAERFPRQLFSRDGRTLDELVAEALAGRSVATAESCTGGLVGARLTARPGSSAYFRGAIVAYDNAVKVRELGVSEATLAAHGAVSQEVAEAMAQGVARALAAELAVSVTGIAGPEGGTPEKPVGTVWIGGWDGAGACAARLWLPGDRAEVRERATTAALHLLLALARGEEPPF</sequence>
<dbReference type="InterPro" id="IPR036425">
    <property type="entry name" value="MoaB/Mog-like_dom_sf"/>
</dbReference>
<dbReference type="InterPro" id="IPR050101">
    <property type="entry name" value="CinA"/>
</dbReference>
<dbReference type="STRING" id="29539.SAMN02745716_1625"/>
<organism evidence="3 4">
    <name type="scientific">Thermoleophilum album</name>
    <dbReference type="NCBI Taxonomy" id="29539"/>
    <lineage>
        <taxon>Bacteria</taxon>
        <taxon>Bacillati</taxon>
        <taxon>Actinomycetota</taxon>
        <taxon>Thermoleophilia</taxon>
        <taxon>Thermoleophilales</taxon>
        <taxon>Thermoleophilaceae</taxon>
        <taxon>Thermoleophilum</taxon>
    </lineage>
</organism>
<dbReference type="SUPFAM" id="SSF53218">
    <property type="entry name" value="Molybdenum cofactor biosynthesis proteins"/>
    <property type="match status" value="1"/>
</dbReference>